<dbReference type="GO" id="GO:0030295">
    <property type="term" value="F:protein kinase activator activity"/>
    <property type="evidence" value="ECO:0007669"/>
    <property type="project" value="TreeGrafter"/>
</dbReference>
<dbReference type="PROSITE" id="PS50112">
    <property type="entry name" value="PAS"/>
    <property type="match status" value="1"/>
</dbReference>
<dbReference type="Gene3D" id="3.30.565.10">
    <property type="entry name" value="Histidine kinase-like ATPase, C-terminal domain"/>
    <property type="match status" value="1"/>
</dbReference>
<dbReference type="GO" id="GO:0006355">
    <property type="term" value="P:regulation of DNA-templated transcription"/>
    <property type="evidence" value="ECO:0007669"/>
    <property type="project" value="InterPro"/>
</dbReference>
<dbReference type="EMBL" id="SMFL01000005">
    <property type="protein sequence ID" value="TDE14706.1"/>
    <property type="molecule type" value="Genomic_DNA"/>
</dbReference>
<evidence type="ECO:0000256" key="1">
    <source>
        <dbReference type="ARBA" id="ARBA00000085"/>
    </source>
</evidence>
<name>A0A4R5DKJ9_9BACT</name>
<dbReference type="PANTHER" id="PTHR42878">
    <property type="entry name" value="TWO-COMPONENT HISTIDINE KINASE"/>
    <property type="match status" value="1"/>
</dbReference>
<feature type="domain" description="PAS" evidence="7">
    <location>
        <begin position="10"/>
        <end position="49"/>
    </location>
</feature>
<dbReference type="Gene3D" id="3.30.450.20">
    <property type="entry name" value="PAS domain"/>
    <property type="match status" value="1"/>
</dbReference>
<dbReference type="InterPro" id="IPR036097">
    <property type="entry name" value="HisK_dim/P_sf"/>
</dbReference>
<gene>
    <name evidence="8" type="ORF">E0F88_16090</name>
</gene>
<dbReference type="AlphaFoldDB" id="A0A4R5DKJ9"/>
<evidence type="ECO:0000313" key="8">
    <source>
        <dbReference type="EMBL" id="TDE14706.1"/>
    </source>
</evidence>
<dbReference type="GO" id="GO:0000156">
    <property type="term" value="F:phosphorelay response regulator activity"/>
    <property type="evidence" value="ECO:0007669"/>
    <property type="project" value="TreeGrafter"/>
</dbReference>
<dbReference type="InterPro" id="IPR050351">
    <property type="entry name" value="BphY/WalK/GraS-like"/>
</dbReference>
<evidence type="ECO:0000259" key="6">
    <source>
        <dbReference type="PROSITE" id="PS50109"/>
    </source>
</evidence>
<dbReference type="PROSITE" id="PS50109">
    <property type="entry name" value="HIS_KIN"/>
    <property type="match status" value="1"/>
</dbReference>
<dbReference type="GO" id="GO:0016020">
    <property type="term" value="C:membrane"/>
    <property type="evidence" value="ECO:0007669"/>
    <property type="project" value="UniProtKB-SubCell"/>
</dbReference>
<feature type="domain" description="Histidine kinase" evidence="6">
    <location>
        <begin position="174"/>
        <end position="400"/>
    </location>
</feature>
<sequence length="402" mass="45644">MEDFRIAHDILQAMPCGCVSFDENGIIEFVNQSMCDLLGYETADLIDQNIERIFTISSRIFYQTQLYALIRLNGKADEIFISLKAKQGEVIPVVVYGKLSKTLDKTSIICSFLTVWEQQKHHHSANTDDTDRPYSDKNALTKLKEEFELYQQKLDRQVLMLLQRNQEYVQLSKVLSHDLSEPIRKIGIFTDLLMNHSVQIPDPVAAGRMGKIQKSVQRLQNLTNSLQQFIYVDNIVEETTVLDFSKLVAESKNEIIIETGFSDFQIISDHIPGFQGRSAQIGVLLKELLQNAIQNRLEEQPLMIKITSQITEQNSYQVNKTKYNYTDHIKLEITDNGSGFENEYASHVFGLFNKLNNKSAGAGLGLALCKQIVSYHYGTITASSKPNHGTTVTIMLPIWQPV</sequence>
<dbReference type="SMART" id="SM00387">
    <property type="entry name" value="HATPase_c"/>
    <property type="match status" value="1"/>
</dbReference>
<dbReference type="SUPFAM" id="SSF47384">
    <property type="entry name" value="Homodimeric domain of signal transducing histidine kinase"/>
    <property type="match status" value="1"/>
</dbReference>
<dbReference type="CDD" id="cd00130">
    <property type="entry name" value="PAS"/>
    <property type="match status" value="1"/>
</dbReference>
<keyword evidence="4" id="KW-0418">Kinase</keyword>
<keyword evidence="9" id="KW-1185">Reference proteome</keyword>
<dbReference type="InterPro" id="IPR004358">
    <property type="entry name" value="Sig_transdc_His_kin-like_C"/>
</dbReference>
<dbReference type="Gene3D" id="1.10.287.130">
    <property type="match status" value="1"/>
</dbReference>
<dbReference type="PANTHER" id="PTHR42878:SF15">
    <property type="entry name" value="BACTERIOPHYTOCHROME"/>
    <property type="match status" value="1"/>
</dbReference>
<evidence type="ECO:0000256" key="4">
    <source>
        <dbReference type="ARBA" id="ARBA00022777"/>
    </source>
</evidence>
<dbReference type="EC" id="2.7.13.3" evidence="2"/>
<protein>
    <recommendedName>
        <fullName evidence="2">histidine kinase</fullName>
        <ecNumber evidence="2">2.7.13.3</ecNumber>
    </recommendedName>
</protein>
<dbReference type="GO" id="GO:0007234">
    <property type="term" value="P:osmosensory signaling via phosphorelay pathway"/>
    <property type="evidence" value="ECO:0007669"/>
    <property type="project" value="TreeGrafter"/>
</dbReference>
<comment type="catalytic activity">
    <reaction evidence="1">
        <text>ATP + protein L-histidine = ADP + protein N-phospho-L-histidine.</text>
        <dbReference type="EC" id="2.7.13.3"/>
    </reaction>
</comment>
<evidence type="ECO:0000256" key="2">
    <source>
        <dbReference type="ARBA" id="ARBA00012438"/>
    </source>
</evidence>
<dbReference type="PRINTS" id="PR00344">
    <property type="entry name" value="BCTRLSENSOR"/>
</dbReference>
<dbReference type="GO" id="GO:0000155">
    <property type="term" value="F:phosphorelay sensor kinase activity"/>
    <property type="evidence" value="ECO:0007669"/>
    <property type="project" value="InterPro"/>
</dbReference>
<evidence type="ECO:0000259" key="7">
    <source>
        <dbReference type="PROSITE" id="PS50112"/>
    </source>
</evidence>
<dbReference type="InterPro" id="IPR036890">
    <property type="entry name" value="HATPase_C_sf"/>
</dbReference>
<comment type="caution">
    <text evidence="8">The sequence shown here is derived from an EMBL/GenBank/DDBJ whole genome shotgun (WGS) entry which is preliminary data.</text>
</comment>
<organism evidence="8 9">
    <name type="scientific">Dyadobacter psychrotolerans</name>
    <dbReference type="NCBI Taxonomy" id="2541721"/>
    <lineage>
        <taxon>Bacteria</taxon>
        <taxon>Pseudomonadati</taxon>
        <taxon>Bacteroidota</taxon>
        <taxon>Cytophagia</taxon>
        <taxon>Cytophagales</taxon>
        <taxon>Spirosomataceae</taxon>
        <taxon>Dyadobacter</taxon>
    </lineage>
</organism>
<dbReference type="SMART" id="SM00091">
    <property type="entry name" value="PAS"/>
    <property type="match status" value="1"/>
</dbReference>
<evidence type="ECO:0000256" key="3">
    <source>
        <dbReference type="ARBA" id="ARBA00022679"/>
    </source>
</evidence>
<dbReference type="SUPFAM" id="SSF55785">
    <property type="entry name" value="PYP-like sensor domain (PAS domain)"/>
    <property type="match status" value="1"/>
</dbReference>
<dbReference type="NCBIfam" id="TIGR00229">
    <property type="entry name" value="sensory_box"/>
    <property type="match status" value="1"/>
</dbReference>
<dbReference type="InterPro" id="IPR000014">
    <property type="entry name" value="PAS"/>
</dbReference>
<accession>A0A4R5DKJ9</accession>
<dbReference type="InterPro" id="IPR005467">
    <property type="entry name" value="His_kinase_dom"/>
</dbReference>
<evidence type="ECO:0000313" key="9">
    <source>
        <dbReference type="Proteomes" id="UP000294850"/>
    </source>
</evidence>
<keyword evidence="3" id="KW-0808">Transferase</keyword>
<dbReference type="Proteomes" id="UP000294850">
    <property type="component" value="Unassembled WGS sequence"/>
</dbReference>
<dbReference type="Pfam" id="PF02518">
    <property type="entry name" value="HATPase_c"/>
    <property type="match status" value="1"/>
</dbReference>
<dbReference type="Pfam" id="PF00989">
    <property type="entry name" value="PAS"/>
    <property type="match status" value="1"/>
</dbReference>
<keyword evidence="5" id="KW-0472">Membrane</keyword>
<reference evidence="8 9" key="1">
    <citation type="submission" date="2019-03" db="EMBL/GenBank/DDBJ databases">
        <title>Dyadobacter AR-3-6 sp. nov., isolated from arctic soil.</title>
        <authorList>
            <person name="Chaudhary D.K."/>
        </authorList>
    </citation>
    <scope>NUCLEOTIDE SEQUENCE [LARGE SCALE GENOMIC DNA]</scope>
    <source>
        <strain evidence="8 9">AR-3-6</strain>
    </source>
</reference>
<dbReference type="SUPFAM" id="SSF55874">
    <property type="entry name" value="ATPase domain of HSP90 chaperone/DNA topoisomerase II/histidine kinase"/>
    <property type="match status" value="1"/>
</dbReference>
<dbReference type="InterPro" id="IPR003594">
    <property type="entry name" value="HATPase_dom"/>
</dbReference>
<proteinExistence type="predicted"/>
<dbReference type="InterPro" id="IPR013767">
    <property type="entry name" value="PAS_fold"/>
</dbReference>
<evidence type="ECO:0000256" key="5">
    <source>
        <dbReference type="ARBA" id="ARBA00023136"/>
    </source>
</evidence>
<dbReference type="OrthoDB" id="9766459at2"/>
<dbReference type="InterPro" id="IPR035965">
    <property type="entry name" value="PAS-like_dom_sf"/>
</dbReference>
<dbReference type="RefSeq" id="WP_131959289.1">
    <property type="nucleotide sequence ID" value="NZ_SMFL01000005.1"/>
</dbReference>